<dbReference type="Proteomes" id="UP000504636">
    <property type="component" value="Unplaced"/>
</dbReference>
<proteinExistence type="predicted"/>
<evidence type="ECO:0000256" key="2">
    <source>
        <dbReference type="SAM" id="Phobius"/>
    </source>
</evidence>
<keyword evidence="4" id="KW-1185">Reference proteome</keyword>
<gene>
    <name evidence="3 5" type="ORF">BDZ99DRAFT_525824</name>
</gene>
<reference evidence="3 5" key="1">
    <citation type="journal article" date="2020" name="Stud. Mycol.">
        <title>101 Dothideomycetes genomes: a test case for predicting lifestyles and emergence of pathogens.</title>
        <authorList>
            <person name="Haridas S."/>
            <person name="Albert R."/>
            <person name="Binder M."/>
            <person name="Bloem J."/>
            <person name="Labutti K."/>
            <person name="Salamov A."/>
            <person name="Andreopoulos B."/>
            <person name="Baker S."/>
            <person name="Barry K."/>
            <person name="Bills G."/>
            <person name="Bluhm B."/>
            <person name="Cannon C."/>
            <person name="Castanera R."/>
            <person name="Culley D."/>
            <person name="Daum C."/>
            <person name="Ezra D."/>
            <person name="Gonzalez J."/>
            <person name="Henrissat B."/>
            <person name="Kuo A."/>
            <person name="Liang C."/>
            <person name="Lipzen A."/>
            <person name="Lutzoni F."/>
            <person name="Magnuson J."/>
            <person name="Mondo S."/>
            <person name="Nolan M."/>
            <person name="Ohm R."/>
            <person name="Pangilinan J."/>
            <person name="Park H.-J."/>
            <person name="Ramirez L."/>
            <person name="Alfaro M."/>
            <person name="Sun H."/>
            <person name="Tritt A."/>
            <person name="Yoshinaga Y."/>
            <person name="Zwiers L.-H."/>
            <person name="Turgeon B."/>
            <person name="Goodwin S."/>
            <person name="Spatafora J."/>
            <person name="Crous P."/>
            <person name="Grigoriev I."/>
        </authorList>
    </citation>
    <scope>NUCLEOTIDE SEQUENCE</scope>
    <source>
        <strain evidence="3 5">CBS 304.34</strain>
    </source>
</reference>
<keyword evidence="2" id="KW-1133">Transmembrane helix</keyword>
<evidence type="ECO:0000313" key="5">
    <source>
        <dbReference type="RefSeq" id="XP_033571196.1"/>
    </source>
</evidence>
<sequence>MANWIRIVSASFHVAPPPSAPPSTDLPQHSFLRKSPSANFSPDPSSSRLPSQRKLMTADVSTGSEIGSSTRAILAPLDLRDNNIPPLSSILTRSTWPPPKRSLRAQRPHENNVSTYLVLLSIGFYIDDEPGTTLITLPPSPLPRLSLCIKFRTLLLLLLLLLALLAIVALFATAVVAYVGIYYRYIPTQAIALSTHPSYNESHPSSSPTARARRACPPMTSSTPGARQDRTTRPHWWATGGYVPCQTHHRDPTPWQWELDRNRTVVRNVWALAFFRGTTTKAGTRGI</sequence>
<protein>
    <submittedName>
        <fullName evidence="3 5">Uncharacterized protein</fullName>
    </submittedName>
</protein>
<keyword evidence="2" id="KW-0472">Membrane</keyword>
<dbReference type="GeneID" id="54466948"/>
<dbReference type="EMBL" id="MU003714">
    <property type="protein sequence ID" value="KAF2804232.1"/>
    <property type="molecule type" value="Genomic_DNA"/>
</dbReference>
<evidence type="ECO:0000256" key="1">
    <source>
        <dbReference type="SAM" id="MobiDB-lite"/>
    </source>
</evidence>
<keyword evidence="2" id="KW-0812">Transmembrane</keyword>
<feature type="compositionally biased region" description="Polar residues" evidence="1">
    <location>
        <begin position="36"/>
        <end position="50"/>
    </location>
</feature>
<feature type="region of interest" description="Disordered" evidence="1">
    <location>
        <begin position="15"/>
        <end position="52"/>
    </location>
</feature>
<evidence type="ECO:0000313" key="3">
    <source>
        <dbReference type="EMBL" id="KAF2804232.1"/>
    </source>
</evidence>
<feature type="region of interest" description="Disordered" evidence="1">
    <location>
        <begin position="197"/>
        <end position="231"/>
    </location>
</feature>
<reference evidence="5" key="2">
    <citation type="submission" date="2020-04" db="EMBL/GenBank/DDBJ databases">
        <authorList>
            <consortium name="NCBI Genome Project"/>
        </authorList>
    </citation>
    <scope>NUCLEOTIDE SEQUENCE</scope>
    <source>
        <strain evidence="5">CBS 304.34</strain>
    </source>
</reference>
<evidence type="ECO:0000313" key="4">
    <source>
        <dbReference type="Proteomes" id="UP000504636"/>
    </source>
</evidence>
<organism evidence="3">
    <name type="scientific">Mytilinidion resinicola</name>
    <dbReference type="NCBI Taxonomy" id="574789"/>
    <lineage>
        <taxon>Eukaryota</taxon>
        <taxon>Fungi</taxon>
        <taxon>Dikarya</taxon>
        <taxon>Ascomycota</taxon>
        <taxon>Pezizomycotina</taxon>
        <taxon>Dothideomycetes</taxon>
        <taxon>Pleosporomycetidae</taxon>
        <taxon>Mytilinidiales</taxon>
        <taxon>Mytilinidiaceae</taxon>
        <taxon>Mytilinidion</taxon>
    </lineage>
</organism>
<accession>A0A6A6Y615</accession>
<dbReference type="RefSeq" id="XP_033571196.1">
    <property type="nucleotide sequence ID" value="XM_033726055.1"/>
</dbReference>
<dbReference type="AlphaFoldDB" id="A0A6A6Y615"/>
<feature type="compositionally biased region" description="Polar residues" evidence="1">
    <location>
        <begin position="197"/>
        <end position="209"/>
    </location>
</feature>
<name>A0A6A6Y615_9PEZI</name>
<feature type="transmembrane region" description="Helical" evidence="2">
    <location>
        <begin position="154"/>
        <end position="183"/>
    </location>
</feature>
<reference evidence="5" key="3">
    <citation type="submission" date="2025-04" db="UniProtKB">
        <authorList>
            <consortium name="RefSeq"/>
        </authorList>
    </citation>
    <scope>IDENTIFICATION</scope>
    <source>
        <strain evidence="5">CBS 304.34</strain>
    </source>
</reference>